<gene>
    <name evidence="1" type="ORF">AKJ09_09526</name>
</gene>
<dbReference type="AlphaFoldDB" id="A0A0K1QAV3"/>
<organism evidence="1 2">
    <name type="scientific">Labilithrix luteola</name>
    <dbReference type="NCBI Taxonomy" id="1391654"/>
    <lineage>
        <taxon>Bacteria</taxon>
        <taxon>Pseudomonadati</taxon>
        <taxon>Myxococcota</taxon>
        <taxon>Polyangia</taxon>
        <taxon>Polyangiales</taxon>
        <taxon>Labilitrichaceae</taxon>
        <taxon>Labilithrix</taxon>
    </lineage>
</organism>
<accession>A0A0K1QAV3</accession>
<dbReference type="KEGG" id="llu:AKJ09_09526"/>
<evidence type="ECO:0008006" key="3">
    <source>
        <dbReference type="Google" id="ProtNLM"/>
    </source>
</evidence>
<evidence type="ECO:0000313" key="2">
    <source>
        <dbReference type="Proteomes" id="UP000064967"/>
    </source>
</evidence>
<dbReference type="Proteomes" id="UP000064967">
    <property type="component" value="Chromosome"/>
</dbReference>
<proteinExistence type="predicted"/>
<protein>
    <recommendedName>
        <fullName evidence="3">PepSY domain-containing protein</fullName>
    </recommendedName>
</protein>
<evidence type="ECO:0000313" key="1">
    <source>
        <dbReference type="EMBL" id="AKV02863.1"/>
    </source>
</evidence>
<keyword evidence="2" id="KW-1185">Reference proteome</keyword>
<dbReference type="EMBL" id="CP012333">
    <property type="protein sequence ID" value="AKV02863.1"/>
    <property type="molecule type" value="Genomic_DNA"/>
</dbReference>
<sequence length="72" mass="8132">MTEEDAVEASRKVVVRKGWRWREPVRVLTYRRGLAGRLVHVVITTANKKGESARVELDALTGALLVADYLVR</sequence>
<reference evidence="1 2" key="1">
    <citation type="submission" date="2015-08" db="EMBL/GenBank/DDBJ databases">
        <authorList>
            <person name="Babu N.S."/>
            <person name="Beckwith C.J."/>
            <person name="Beseler K.G."/>
            <person name="Brison A."/>
            <person name="Carone J.V."/>
            <person name="Caskin T.P."/>
            <person name="Diamond M."/>
            <person name="Durham M.E."/>
            <person name="Foxe J.M."/>
            <person name="Go M."/>
            <person name="Henderson B.A."/>
            <person name="Jones I.B."/>
            <person name="McGettigan J.A."/>
            <person name="Micheletti S.J."/>
            <person name="Nasrallah M.E."/>
            <person name="Ortiz D."/>
            <person name="Piller C.R."/>
            <person name="Privatt S.R."/>
            <person name="Schneider S.L."/>
            <person name="Sharp S."/>
            <person name="Smith T.C."/>
            <person name="Stanton J.D."/>
            <person name="Ullery H.E."/>
            <person name="Wilson R.J."/>
            <person name="Serrano M.G."/>
            <person name="Buck G."/>
            <person name="Lee V."/>
            <person name="Wang Y."/>
            <person name="Carvalho R."/>
            <person name="Voegtly L."/>
            <person name="Shi R."/>
            <person name="Duckworth R."/>
            <person name="Johnson A."/>
            <person name="Loviza R."/>
            <person name="Walstead R."/>
            <person name="Shah Z."/>
            <person name="Kiflezghi M."/>
            <person name="Wade K."/>
            <person name="Ball S.L."/>
            <person name="Bradley K.W."/>
            <person name="Asai D.J."/>
            <person name="Bowman C.A."/>
            <person name="Russell D.A."/>
            <person name="Pope W.H."/>
            <person name="Jacobs-Sera D."/>
            <person name="Hendrix R.W."/>
            <person name="Hatfull G.F."/>
        </authorList>
    </citation>
    <scope>NUCLEOTIDE SEQUENCE [LARGE SCALE GENOMIC DNA]</scope>
    <source>
        <strain evidence="1 2">DSM 27648</strain>
    </source>
</reference>
<name>A0A0K1QAV3_9BACT</name>